<evidence type="ECO:0000256" key="3">
    <source>
        <dbReference type="ARBA" id="ARBA00013133"/>
    </source>
</evidence>
<keyword evidence="13" id="KW-1185">Reference proteome</keyword>
<dbReference type="InterPro" id="IPR014710">
    <property type="entry name" value="RmlC-like_jellyroll"/>
</dbReference>
<evidence type="ECO:0000256" key="11">
    <source>
        <dbReference type="RuleBase" id="RU366010"/>
    </source>
</evidence>
<dbReference type="EMBL" id="CATQJA010002632">
    <property type="protein sequence ID" value="CAJ0574704.1"/>
    <property type="molecule type" value="Genomic_DNA"/>
</dbReference>
<dbReference type="PANTHER" id="PTHR12918:SF1">
    <property type="entry name" value="CYSTEINE DIOXYGENASE TYPE 1"/>
    <property type="match status" value="1"/>
</dbReference>
<dbReference type="GO" id="GO:0017172">
    <property type="term" value="F:cysteine dioxygenase activity"/>
    <property type="evidence" value="ECO:0007669"/>
    <property type="project" value="UniProtKB-UniRule"/>
</dbReference>
<feature type="binding site" evidence="10">
    <location>
        <position position="110"/>
    </location>
    <ligand>
        <name>Fe cation</name>
        <dbReference type="ChEBI" id="CHEBI:24875"/>
        <note>catalytic</note>
    </ligand>
</feature>
<keyword evidence="6 11" id="KW-0223">Dioxygenase</keyword>
<dbReference type="AlphaFoldDB" id="A0AA36CUM5"/>
<sequence>MGGWMSKEVVNAPEQQQMGPYTFDQLVKDLHNELRGDRDEHGNVKNEEKMLKIGRRLLERYMSQEGGWRKYAFGDPKKIKYYRNMVAQGKGWYLLVLVWPEGLQSAIHGHSNANCFVKMLDGELLERRYDTPESLVFEGKPEANGDSAKVMRLIGENRYTKNNVSYMSDDQGLHSMNNDSNSNEAISLHLYFPAFTQCLCFDEETSFVHEGTMVWHTVGGVKTEHFGN</sequence>
<keyword evidence="8 10" id="KW-0408">Iron</keyword>
<feature type="cross-link" description="3'-(S-cysteinyl)-tyrosine (Cys-Tyr)" evidence="9">
    <location>
        <begin position="115"/>
        <end position="191"/>
    </location>
</feature>
<dbReference type="InterPro" id="IPR011051">
    <property type="entry name" value="RmlC_Cupin_sf"/>
</dbReference>
<evidence type="ECO:0000256" key="7">
    <source>
        <dbReference type="ARBA" id="ARBA00023002"/>
    </source>
</evidence>
<evidence type="ECO:0000256" key="4">
    <source>
        <dbReference type="ARBA" id="ARBA00022723"/>
    </source>
</evidence>
<dbReference type="Gene3D" id="2.60.120.10">
    <property type="entry name" value="Jelly Rolls"/>
    <property type="match status" value="1"/>
</dbReference>
<comment type="catalytic activity">
    <reaction evidence="11">
        <text>L-cysteine + O2 = 3-sulfino-L-alanine + H(+)</text>
        <dbReference type="Rhea" id="RHEA:20441"/>
        <dbReference type="ChEBI" id="CHEBI:15378"/>
        <dbReference type="ChEBI" id="CHEBI:15379"/>
        <dbReference type="ChEBI" id="CHEBI:35235"/>
        <dbReference type="ChEBI" id="CHEBI:61085"/>
        <dbReference type="EC" id="1.13.11.20"/>
    </reaction>
</comment>
<comment type="caution">
    <text evidence="12">The sequence shown here is derived from an EMBL/GenBank/DDBJ whole genome shotgun (WGS) entry which is preliminary data.</text>
</comment>
<dbReference type="PANTHER" id="PTHR12918">
    <property type="entry name" value="CYSTEINE DIOXYGENASE"/>
    <property type="match status" value="1"/>
</dbReference>
<evidence type="ECO:0000313" key="13">
    <source>
        <dbReference type="Proteomes" id="UP001177023"/>
    </source>
</evidence>
<dbReference type="Proteomes" id="UP001177023">
    <property type="component" value="Unassembled WGS sequence"/>
</dbReference>
<proteinExistence type="inferred from homology"/>
<protein>
    <recommendedName>
        <fullName evidence="3 11">Cysteine dioxygenase</fullName>
        <ecNumber evidence="3 11">1.13.11.20</ecNumber>
    </recommendedName>
</protein>
<keyword evidence="4 10" id="KW-0479">Metal-binding</keyword>
<reference evidence="12" key="1">
    <citation type="submission" date="2023-06" db="EMBL/GenBank/DDBJ databases">
        <authorList>
            <person name="Delattre M."/>
        </authorList>
    </citation>
    <scope>NUCLEOTIDE SEQUENCE</scope>
    <source>
        <strain evidence="12">AF72</strain>
    </source>
</reference>
<keyword evidence="5 9" id="KW-0883">Thioether bond</keyword>
<dbReference type="SUPFAM" id="SSF51182">
    <property type="entry name" value="RmlC-like cupins"/>
    <property type="match status" value="1"/>
</dbReference>
<comment type="pathway">
    <text evidence="1 11">Organosulfur biosynthesis; taurine biosynthesis; hypotaurine from L-cysteine: step 1/2.</text>
</comment>
<organism evidence="12 13">
    <name type="scientific">Mesorhabditis spiculigera</name>
    <dbReference type="NCBI Taxonomy" id="96644"/>
    <lineage>
        <taxon>Eukaryota</taxon>
        <taxon>Metazoa</taxon>
        <taxon>Ecdysozoa</taxon>
        <taxon>Nematoda</taxon>
        <taxon>Chromadorea</taxon>
        <taxon>Rhabditida</taxon>
        <taxon>Rhabditina</taxon>
        <taxon>Rhabditomorpha</taxon>
        <taxon>Rhabditoidea</taxon>
        <taxon>Rhabditidae</taxon>
        <taxon>Mesorhabditinae</taxon>
        <taxon>Mesorhabditis</taxon>
    </lineage>
</organism>
<evidence type="ECO:0000256" key="6">
    <source>
        <dbReference type="ARBA" id="ARBA00022964"/>
    </source>
</evidence>
<evidence type="ECO:0000256" key="10">
    <source>
        <dbReference type="PIRSR" id="PIRSR610300-51"/>
    </source>
</evidence>
<gene>
    <name evidence="12" type="ORF">MSPICULIGERA_LOCUS13032</name>
</gene>
<feature type="binding site" evidence="10">
    <location>
        <position position="174"/>
    </location>
    <ligand>
        <name>Fe cation</name>
        <dbReference type="ChEBI" id="CHEBI:24875"/>
        <note>catalytic</note>
    </ligand>
</feature>
<accession>A0AA36CUM5</accession>
<dbReference type="EC" id="1.13.11.20" evidence="3 11"/>
<dbReference type="GO" id="GO:0008198">
    <property type="term" value="F:ferrous iron binding"/>
    <property type="evidence" value="ECO:0007669"/>
    <property type="project" value="TreeGrafter"/>
</dbReference>
<comment type="similarity">
    <text evidence="2 11">Belongs to the cysteine dioxygenase family.</text>
</comment>
<dbReference type="GO" id="GO:0042412">
    <property type="term" value="P:taurine biosynthetic process"/>
    <property type="evidence" value="ECO:0007669"/>
    <property type="project" value="UniProtKB-UniRule"/>
</dbReference>
<evidence type="ECO:0000256" key="5">
    <source>
        <dbReference type="ARBA" id="ARBA00022784"/>
    </source>
</evidence>
<evidence type="ECO:0000256" key="9">
    <source>
        <dbReference type="PIRSR" id="PIRSR610300-50"/>
    </source>
</evidence>
<dbReference type="GO" id="GO:0019448">
    <property type="term" value="P:L-cysteine catabolic process"/>
    <property type="evidence" value="ECO:0007669"/>
    <property type="project" value="TreeGrafter"/>
</dbReference>
<dbReference type="InterPro" id="IPR010300">
    <property type="entry name" value="CDO_1"/>
</dbReference>
<evidence type="ECO:0000256" key="2">
    <source>
        <dbReference type="ARBA" id="ARBA00006622"/>
    </source>
</evidence>
<dbReference type="Pfam" id="PF05995">
    <property type="entry name" value="CDO_I"/>
    <property type="match status" value="1"/>
</dbReference>
<feature type="non-terminal residue" evidence="12">
    <location>
        <position position="228"/>
    </location>
</feature>
<evidence type="ECO:0000256" key="1">
    <source>
        <dbReference type="ARBA" id="ARBA00004759"/>
    </source>
</evidence>
<name>A0AA36CUM5_9BILA</name>
<dbReference type="CDD" id="cd10548">
    <property type="entry name" value="cupin_CDO"/>
    <property type="match status" value="1"/>
</dbReference>
<evidence type="ECO:0000256" key="8">
    <source>
        <dbReference type="ARBA" id="ARBA00023004"/>
    </source>
</evidence>
<evidence type="ECO:0000313" key="12">
    <source>
        <dbReference type="EMBL" id="CAJ0574704.1"/>
    </source>
</evidence>
<comment type="cofactor">
    <cofactor evidence="11">
        <name>Fe cation</name>
        <dbReference type="ChEBI" id="CHEBI:24875"/>
    </cofactor>
    <text evidence="11">Binds 1 Fe cation per subunit.</text>
</comment>
<feature type="binding site" evidence="10">
    <location>
        <position position="108"/>
    </location>
    <ligand>
        <name>Fe cation</name>
        <dbReference type="ChEBI" id="CHEBI:24875"/>
        <note>catalytic</note>
    </ligand>
</feature>
<keyword evidence="7 11" id="KW-0560">Oxidoreductase</keyword>